<protein>
    <submittedName>
        <fullName evidence="3">Uncharacterized protein</fullName>
    </submittedName>
</protein>
<reference evidence="4" key="3">
    <citation type="journal article" date="2005" name="Nature">
        <title>The map-based sequence of the rice genome.</title>
        <authorList>
            <consortium name="International rice genome sequencing project (IRGSP)"/>
            <person name="Matsumoto T."/>
            <person name="Wu J."/>
            <person name="Kanamori H."/>
            <person name="Katayose Y."/>
            <person name="Fujisawa M."/>
            <person name="Namiki N."/>
            <person name="Mizuno H."/>
            <person name="Yamamoto K."/>
            <person name="Antonio B.A."/>
            <person name="Baba T."/>
            <person name="Sakata K."/>
            <person name="Nagamura Y."/>
            <person name="Aoki H."/>
            <person name="Arikawa K."/>
            <person name="Arita K."/>
            <person name="Bito T."/>
            <person name="Chiden Y."/>
            <person name="Fujitsuka N."/>
            <person name="Fukunaka R."/>
            <person name="Hamada M."/>
            <person name="Harada C."/>
            <person name="Hayashi A."/>
            <person name="Hijishita S."/>
            <person name="Honda M."/>
            <person name="Hosokawa S."/>
            <person name="Ichikawa Y."/>
            <person name="Idonuma A."/>
            <person name="Iijima M."/>
            <person name="Ikeda M."/>
            <person name="Ikeno M."/>
            <person name="Ito K."/>
            <person name="Ito S."/>
            <person name="Ito T."/>
            <person name="Ito Y."/>
            <person name="Ito Y."/>
            <person name="Iwabuchi A."/>
            <person name="Kamiya K."/>
            <person name="Karasawa W."/>
            <person name="Kurita K."/>
            <person name="Katagiri S."/>
            <person name="Kikuta A."/>
            <person name="Kobayashi H."/>
            <person name="Kobayashi N."/>
            <person name="Machita K."/>
            <person name="Maehara T."/>
            <person name="Masukawa M."/>
            <person name="Mizubayashi T."/>
            <person name="Mukai Y."/>
            <person name="Nagasaki H."/>
            <person name="Nagata Y."/>
            <person name="Naito S."/>
            <person name="Nakashima M."/>
            <person name="Nakama Y."/>
            <person name="Nakamichi Y."/>
            <person name="Nakamura M."/>
            <person name="Meguro A."/>
            <person name="Negishi M."/>
            <person name="Ohta I."/>
            <person name="Ohta T."/>
            <person name="Okamoto M."/>
            <person name="Ono N."/>
            <person name="Saji S."/>
            <person name="Sakaguchi M."/>
            <person name="Sakai K."/>
            <person name="Shibata M."/>
            <person name="Shimokawa T."/>
            <person name="Song J."/>
            <person name="Takazaki Y."/>
            <person name="Terasawa K."/>
            <person name="Tsugane M."/>
            <person name="Tsuji K."/>
            <person name="Ueda S."/>
            <person name="Waki K."/>
            <person name="Yamagata H."/>
            <person name="Yamamoto M."/>
            <person name="Yamamoto S."/>
            <person name="Yamane H."/>
            <person name="Yoshiki S."/>
            <person name="Yoshihara R."/>
            <person name="Yukawa K."/>
            <person name="Zhong H."/>
            <person name="Yano M."/>
            <person name="Yuan Q."/>
            <person name="Ouyang S."/>
            <person name="Liu J."/>
            <person name="Jones K.M."/>
            <person name="Gansberger K."/>
            <person name="Moffat K."/>
            <person name="Hill J."/>
            <person name="Bera J."/>
            <person name="Fadrosh D."/>
            <person name="Jin S."/>
            <person name="Johri S."/>
            <person name="Kim M."/>
            <person name="Overton L."/>
            <person name="Reardon M."/>
            <person name="Tsitrin T."/>
            <person name="Vuong H."/>
            <person name="Weaver B."/>
            <person name="Ciecko A."/>
            <person name="Tallon L."/>
            <person name="Jackson J."/>
            <person name="Pai G."/>
            <person name="Aken S.V."/>
            <person name="Utterback T."/>
            <person name="Reidmuller S."/>
            <person name="Feldblyum T."/>
            <person name="Hsiao J."/>
            <person name="Zismann V."/>
            <person name="Iobst S."/>
            <person name="de Vazeille A.R."/>
            <person name="Buell C.R."/>
            <person name="Ying K."/>
            <person name="Li Y."/>
            <person name="Lu T."/>
            <person name="Huang Y."/>
            <person name="Zhao Q."/>
            <person name="Feng Q."/>
            <person name="Zhang L."/>
            <person name="Zhu J."/>
            <person name="Weng Q."/>
            <person name="Mu J."/>
            <person name="Lu Y."/>
            <person name="Fan D."/>
            <person name="Liu Y."/>
            <person name="Guan J."/>
            <person name="Zhang Y."/>
            <person name="Yu S."/>
            <person name="Liu X."/>
            <person name="Zhang Y."/>
            <person name="Hong G."/>
            <person name="Han B."/>
            <person name="Choisne N."/>
            <person name="Demange N."/>
            <person name="Orjeda G."/>
            <person name="Samain S."/>
            <person name="Cattolico L."/>
            <person name="Pelletier E."/>
            <person name="Couloux A."/>
            <person name="Segurens B."/>
            <person name="Wincker P."/>
            <person name="D'Hont A."/>
            <person name="Scarpelli C."/>
            <person name="Weissenbach J."/>
            <person name="Salanoubat M."/>
            <person name="Quetier F."/>
            <person name="Yu Y."/>
            <person name="Kim H.R."/>
            <person name="Rambo T."/>
            <person name="Currie J."/>
            <person name="Collura K."/>
            <person name="Luo M."/>
            <person name="Yang T."/>
            <person name="Ammiraju J.S.S."/>
            <person name="Engler F."/>
            <person name="Soderlund C."/>
            <person name="Wing R.A."/>
            <person name="Palmer L.E."/>
            <person name="de la Bastide M."/>
            <person name="Spiegel L."/>
            <person name="Nascimento L."/>
            <person name="Zutavern T."/>
            <person name="O'Shaughnessy A."/>
            <person name="Dike S."/>
            <person name="Dedhia N."/>
            <person name="Preston R."/>
            <person name="Balija V."/>
            <person name="McCombie W.R."/>
            <person name="Chow T."/>
            <person name="Chen H."/>
            <person name="Chung M."/>
            <person name="Chen C."/>
            <person name="Shaw J."/>
            <person name="Wu H."/>
            <person name="Hsiao K."/>
            <person name="Chao Y."/>
            <person name="Chu M."/>
            <person name="Cheng C."/>
            <person name="Hour A."/>
            <person name="Lee P."/>
            <person name="Lin S."/>
            <person name="Lin Y."/>
            <person name="Liou J."/>
            <person name="Liu S."/>
            <person name="Hsing Y."/>
            <person name="Raghuvanshi S."/>
            <person name="Mohanty A."/>
            <person name="Bharti A.K."/>
            <person name="Gaur A."/>
            <person name="Gupta V."/>
            <person name="Kumar D."/>
            <person name="Ravi V."/>
            <person name="Vij S."/>
            <person name="Kapur A."/>
            <person name="Khurana P."/>
            <person name="Khurana P."/>
            <person name="Khurana J.P."/>
            <person name="Tyagi A.K."/>
            <person name="Gaikwad K."/>
            <person name="Singh A."/>
            <person name="Dalal V."/>
            <person name="Srivastava S."/>
            <person name="Dixit A."/>
            <person name="Pal A.K."/>
            <person name="Ghazi I.A."/>
            <person name="Yadav M."/>
            <person name="Pandit A."/>
            <person name="Bhargava A."/>
            <person name="Sureshbabu K."/>
            <person name="Batra K."/>
            <person name="Sharma T.R."/>
            <person name="Mohapatra T."/>
            <person name="Singh N.K."/>
            <person name="Messing J."/>
            <person name="Nelson A.B."/>
            <person name="Fuks G."/>
            <person name="Kavchok S."/>
            <person name="Keizer G."/>
            <person name="Linton E."/>
            <person name="Llaca V."/>
            <person name="Song R."/>
            <person name="Tanyolac B."/>
            <person name="Young S."/>
            <person name="Ho-Il K."/>
            <person name="Hahn J.H."/>
            <person name="Sangsakoo G."/>
            <person name="Vanavichit A."/>
            <person name="de Mattos Luiz.A.T."/>
            <person name="Zimmer P.D."/>
            <person name="Malone G."/>
            <person name="Dellagostin O."/>
            <person name="de Oliveira A.C."/>
            <person name="Bevan M."/>
            <person name="Bancroft I."/>
            <person name="Minx P."/>
            <person name="Cordum H."/>
            <person name="Wilson R."/>
            <person name="Cheng Z."/>
            <person name="Jin W."/>
            <person name="Jiang J."/>
            <person name="Leong S.A."/>
            <person name="Iwama H."/>
            <person name="Gojobori T."/>
            <person name="Itoh T."/>
            <person name="Niimura Y."/>
            <person name="Fujii Y."/>
            <person name="Habara T."/>
            <person name="Sakai H."/>
            <person name="Sato Y."/>
            <person name="Wilson G."/>
            <person name="Kumar K."/>
            <person name="McCouch S."/>
            <person name="Juretic N."/>
            <person name="Hoen D."/>
            <person name="Wright S."/>
            <person name="Bruskiewich R."/>
            <person name="Bureau T."/>
            <person name="Miyao A."/>
            <person name="Hirochika H."/>
            <person name="Nishikawa T."/>
            <person name="Kadowaki K."/>
            <person name="Sugiura M."/>
            <person name="Burr B."/>
            <person name="Sasaki T."/>
        </authorList>
    </citation>
    <scope>NUCLEOTIDE SEQUENCE [LARGE SCALE GENOMIC DNA]</scope>
    <source>
        <strain evidence="4">cv. Nipponbare</strain>
    </source>
</reference>
<feature type="compositionally biased region" description="Basic and acidic residues" evidence="1">
    <location>
        <begin position="1"/>
        <end position="15"/>
    </location>
</feature>
<name>Q6ESQ1_ORYSJ</name>
<dbReference type="EMBL" id="AP005055">
    <property type="protein sequence ID" value="BAD28319.1"/>
    <property type="molecule type" value="Genomic_DNA"/>
</dbReference>
<organism evidence="3 4">
    <name type="scientific">Oryza sativa subsp. japonica</name>
    <name type="common">Rice</name>
    <dbReference type="NCBI Taxonomy" id="39947"/>
    <lineage>
        <taxon>Eukaryota</taxon>
        <taxon>Viridiplantae</taxon>
        <taxon>Streptophyta</taxon>
        <taxon>Embryophyta</taxon>
        <taxon>Tracheophyta</taxon>
        <taxon>Spermatophyta</taxon>
        <taxon>Magnoliopsida</taxon>
        <taxon>Liliopsida</taxon>
        <taxon>Poales</taxon>
        <taxon>Poaceae</taxon>
        <taxon>BOP clade</taxon>
        <taxon>Oryzoideae</taxon>
        <taxon>Oryzeae</taxon>
        <taxon>Oryzinae</taxon>
        <taxon>Oryza</taxon>
        <taxon>Oryza sativa</taxon>
    </lineage>
</organism>
<evidence type="ECO:0000313" key="4">
    <source>
        <dbReference type="Proteomes" id="UP000000763"/>
    </source>
</evidence>
<dbReference type="AlphaFoldDB" id="Q6ESQ1"/>
<gene>
    <name evidence="2" type="ORF">OJ1725_H08.40</name>
    <name evidence="3" type="ORF">P0684A08.26</name>
</gene>
<dbReference type="Proteomes" id="UP000000763">
    <property type="component" value="Chromosome 2"/>
</dbReference>
<reference evidence="3" key="2">
    <citation type="submission" date="2002-04" db="EMBL/GenBank/DDBJ databases">
        <title>Oryza sativa nipponbare(GA3) genomic DNA, chromosome 2, PAC clone:P0684A08.</title>
        <authorList>
            <person name="Sasaki T."/>
            <person name="Matsumoto T."/>
            <person name="Yamamoto K."/>
        </authorList>
    </citation>
    <scope>NUCLEOTIDE SEQUENCE</scope>
</reference>
<evidence type="ECO:0000313" key="2">
    <source>
        <dbReference type="EMBL" id="BAD28153.1"/>
    </source>
</evidence>
<sequence length="81" mass="8919">MAKRGEVELDAVQDRGKRRRRNPDALAGRRLGLARFWCGTEGMAHRHGHDAVHGGDTRCGDGAIDHVRGSVVTGKERTRSM</sequence>
<evidence type="ECO:0000313" key="3">
    <source>
        <dbReference type="EMBL" id="BAD28319.1"/>
    </source>
</evidence>
<evidence type="ECO:0000256" key="1">
    <source>
        <dbReference type="SAM" id="MobiDB-lite"/>
    </source>
</evidence>
<feature type="region of interest" description="Disordered" evidence="1">
    <location>
        <begin position="1"/>
        <end position="23"/>
    </location>
</feature>
<proteinExistence type="predicted"/>
<accession>Q6ESQ1</accession>
<dbReference type="EMBL" id="AP004858">
    <property type="protein sequence ID" value="BAD28153.1"/>
    <property type="molecule type" value="Genomic_DNA"/>
</dbReference>
<reference evidence="2" key="1">
    <citation type="submission" date="2002-03" db="EMBL/GenBank/DDBJ databases">
        <title>Oryza sativa nipponbare(GA3) genomic DNA, chromosome 2, BAC clone:OJ1725_H08.</title>
        <authorList>
            <person name="Sasaki T."/>
            <person name="Matsumoto T."/>
            <person name="Yamamoto K."/>
        </authorList>
    </citation>
    <scope>NUCLEOTIDE SEQUENCE</scope>
</reference>
<reference evidence="4" key="4">
    <citation type="journal article" date="2008" name="Nucleic Acids Res.">
        <title>The rice annotation project database (RAP-DB): 2008 update.</title>
        <authorList>
            <consortium name="The rice annotation project (RAP)"/>
        </authorList>
    </citation>
    <scope>GENOME REANNOTATION</scope>
    <source>
        <strain evidence="4">cv. Nipponbare</strain>
    </source>
</reference>